<evidence type="ECO:0000313" key="11">
    <source>
        <dbReference type="Proteomes" id="UP000182444"/>
    </source>
</evidence>
<proteinExistence type="predicted"/>
<dbReference type="EMBL" id="CP017554">
    <property type="protein sequence ID" value="AOW01794.1"/>
    <property type="molecule type" value="Genomic_DNA"/>
</dbReference>
<evidence type="ECO:0000313" key="10">
    <source>
        <dbReference type="EMBL" id="RDW28373.1"/>
    </source>
</evidence>
<dbReference type="Proteomes" id="UP000182444">
    <property type="component" value="Chromosome 1B"/>
</dbReference>
<keyword evidence="2 6" id="KW-0812">Transmembrane</keyword>
<dbReference type="PANTHER" id="PTHR15948">
    <property type="entry name" value="G-PROTEIN COUPLED RECEPTOR 89-RELATED"/>
    <property type="match status" value="1"/>
</dbReference>
<dbReference type="VEuPathDB" id="FungiDB:YALI1_B21466g"/>
<feature type="transmembrane region" description="Helical" evidence="6">
    <location>
        <begin position="172"/>
        <end position="193"/>
    </location>
</feature>
<evidence type="ECO:0000256" key="1">
    <source>
        <dbReference type="ARBA" id="ARBA00004141"/>
    </source>
</evidence>
<evidence type="ECO:0000256" key="2">
    <source>
        <dbReference type="ARBA" id="ARBA00022692"/>
    </source>
</evidence>
<evidence type="ECO:0000256" key="3">
    <source>
        <dbReference type="ARBA" id="ARBA00022989"/>
    </source>
</evidence>
<feature type="domain" description="Abscisic acid G-protein coupled receptor-like" evidence="7">
    <location>
        <begin position="286"/>
        <end position="475"/>
    </location>
</feature>
<dbReference type="RefSeq" id="XP_500975.1">
    <property type="nucleotide sequence ID" value="XM_500975.1"/>
</dbReference>
<dbReference type="eggNOG" id="KOG2417">
    <property type="taxonomic scope" value="Eukaryota"/>
</dbReference>
<dbReference type="Proteomes" id="UP000256601">
    <property type="component" value="Unassembled WGS sequence"/>
</dbReference>
<dbReference type="InterPro" id="IPR015672">
    <property type="entry name" value="GPHR/GTG"/>
</dbReference>
<dbReference type="GeneID" id="2907463"/>
<protein>
    <submittedName>
        <fullName evidence="10">Abscisic acid G-protein coupled receptor-domain-containing protein</fullName>
    </submittedName>
</protein>
<feature type="transmembrane region" description="Helical" evidence="6">
    <location>
        <begin position="460"/>
        <end position="477"/>
    </location>
</feature>
<dbReference type="PANTHER" id="PTHR15948:SF0">
    <property type="entry name" value="GOLGI PH REGULATOR A-RELATED"/>
    <property type="match status" value="1"/>
</dbReference>
<dbReference type="Pfam" id="PF12537">
    <property type="entry name" value="GPHR_N"/>
    <property type="match status" value="1"/>
</dbReference>
<evidence type="ECO:0000256" key="4">
    <source>
        <dbReference type="ARBA" id="ARBA00023136"/>
    </source>
</evidence>
<comment type="subcellular location">
    <subcellularLocation>
        <location evidence="1">Membrane</location>
        <topology evidence="1">Multi-pass membrane protein</topology>
    </subcellularLocation>
</comment>
<feature type="transmembrane region" description="Helical" evidence="6">
    <location>
        <begin position="299"/>
        <end position="320"/>
    </location>
</feature>
<reference evidence="10 12" key="2">
    <citation type="submission" date="2018-07" db="EMBL/GenBank/DDBJ databases">
        <title>Draft Genome Assemblies for Five Robust Yarrowia lipolytica Strains Exhibiting High Lipid Production and Pentose Sugar Utilization and Sugar Alcohol Secretion from Undetoxified Lignocellulosic Biomass Hydrolysates.</title>
        <authorList>
            <consortium name="DOE Joint Genome Institute"/>
            <person name="Walker C."/>
            <person name="Ryu S."/>
            <person name="Na H."/>
            <person name="Zane M."/>
            <person name="LaButti K."/>
            <person name="Lipzen A."/>
            <person name="Haridas S."/>
            <person name="Barry K."/>
            <person name="Grigoriev I.V."/>
            <person name="Quarterman J."/>
            <person name="Slininger P."/>
            <person name="Dien B."/>
            <person name="Trinh C.T."/>
        </authorList>
    </citation>
    <scope>NUCLEOTIDE SEQUENCE [LARGE SCALE GENOMIC DNA]</scope>
    <source>
        <strain evidence="10 12">YB392</strain>
    </source>
</reference>
<keyword evidence="10" id="KW-0675">Receptor</keyword>
<dbReference type="Pfam" id="PF12430">
    <property type="entry name" value="ABA_GPCR"/>
    <property type="match status" value="1"/>
</dbReference>
<dbReference type="VEuPathDB" id="FungiDB:YALI0_B16478g"/>
<dbReference type="OrthoDB" id="264392at2759"/>
<keyword evidence="4 6" id="KW-0472">Membrane</keyword>
<gene>
    <name evidence="10" type="ORF">B0I71DRAFT_127475</name>
    <name evidence="9" type="ORF">YALI1_B21466g</name>
</gene>
<feature type="coiled-coil region" evidence="5">
    <location>
        <begin position="252"/>
        <end position="286"/>
    </location>
</feature>
<evidence type="ECO:0000256" key="6">
    <source>
        <dbReference type="SAM" id="Phobius"/>
    </source>
</evidence>
<feature type="domain" description="Golgi pH regulator conserved" evidence="8">
    <location>
        <begin position="163"/>
        <end position="227"/>
    </location>
</feature>
<dbReference type="InterPro" id="IPR025969">
    <property type="entry name" value="ABA_GPCR_dom"/>
</dbReference>
<dbReference type="GO" id="GO:0016020">
    <property type="term" value="C:membrane"/>
    <property type="evidence" value="ECO:0007669"/>
    <property type="project" value="UniProtKB-SubCell"/>
</dbReference>
<sequence length="493" mass="54481">MFAAISLLLSSIPLLLTASISAIWVYKYGYPLLLSDASSQSESSYSKKRSRITATMGVVLSILIMELVLAEVCGWFDPATTLSWWKMIMPVTLAFIVVVVPALQLHMLFSTLLTSQLSVGLATASCLFSWLFLFYKLGAQLPLHGDERVLNLFNSDWSNFSRSLLQEVSGRVAFIGVSAIAVLSGFGAVSSPYNVFLAKSKYVSPAVISRTEAAIDHVSVLLAEKTPQVAITTSQSSTSIVSRFMDSMRSGKNEQETEIEMLGKVKQDLEKELAELQETARLNSLAETTYGKMWNMANLVFSLYCVYRLFNVVVINNPYFRRANLSSFLNFSTPQPVHVTETDALAITLAHMLSYVYSKTDIESITRQVSFFLTACLLLGSFSAAYRTINTFKKAFPWLPPHLTNPHVFVLFLVQVLGTYVIATTVMIRSNLPNEMSSAISTALGAPLDVGFVETWFDSLFLLVCILTAAALIFVSAERDLDDGDVIMESKFV</sequence>
<evidence type="ECO:0000313" key="12">
    <source>
        <dbReference type="Proteomes" id="UP000256601"/>
    </source>
</evidence>
<feature type="transmembrane region" description="Helical" evidence="6">
    <location>
        <begin position="115"/>
        <end position="135"/>
    </location>
</feature>
<dbReference type="KEGG" id="yli:2907463"/>
<name>A0A1D8N832_YARLL</name>
<evidence type="ECO:0000259" key="7">
    <source>
        <dbReference type="Pfam" id="PF12430"/>
    </source>
</evidence>
<feature type="transmembrane region" description="Helical" evidence="6">
    <location>
        <begin position="409"/>
        <end position="428"/>
    </location>
</feature>
<evidence type="ECO:0000256" key="5">
    <source>
        <dbReference type="SAM" id="Coils"/>
    </source>
</evidence>
<evidence type="ECO:0000313" key="9">
    <source>
        <dbReference type="EMBL" id="AOW01794.1"/>
    </source>
</evidence>
<dbReference type="AlphaFoldDB" id="A0A1D8N832"/>
<dbReference type="EMBL" id="KZ858953">
    <property type="protein sequence ID" value="RDW28373.1"/>
    <property type="molecule type" value="Genomic_DNA"/>
</dbReference>
<accession>A0A1D8N832</accession>
<organism evidence="9 11">
    <name type="scientific">Yarrowia lipolytica</name>
    <name type="common">Candida lipolytica</name>
    <dbReference type="NCBI Taxonomy" id="4952"/>
    <lineage>
        <taxon>Eukaryota</taxon>
        <taxon>Fungi</taxon>
        <taxon>Dikarya</taxon>
        <taxon>Ascomycota</taxon>
        <taxon>Saccharomycotina</taxon>
        <taxon>Dipodascomycetes</taxon>
        <taxon>Dipodascales</taxon>
        <taxon>Dipodascales incertae sedis</taxon>
        <taxon>Yarrowia</taxon>
    </lineage>
</organism>
<evidence type="ECO:0000259" key="8">
    <source>
        <dbReference type="Pfam" id="PF12537"/>
    </source>
</evidence>
<keyword evidence="5" id="KW-0175">Coiled coil</keyword>
<feature type="transmembrane region" description="Helical" evidence="6">
    <location>
        <begin position="88"/>
        <end position="109"/>
    </location>
</feature>
<keyword evidence="3 6" id="KW-1133">Transmembrane helix</keyword>
<dbReference type="InterPro" id="IPR022535">
    <property type="entry name" value="Golgi_pH-regulator_cons_dom"/>
</dbReference>
<dbReference type="OMA" id="GTITHES"/>
<reference evidence="9 11" key="1">
    <citation type="journal article" date="2016" name="PLoS ONE">
        <title>Sequence Assembly of Yarrowia lipolytica Strain W29/CLIB89 Shows Transposable Element Diversity.</title>
        <authorList>
            <person name="Magnan C."/>
            <person name="Yu J."/>
            <person name="Chang I."/>
            <person name="Jahn E."/>
            <person name="Kanomata Y."/>
            <person name="Wu J."/>
            <person name="Zeller M."/>
            <person name="Oakes M."/>
            <person name="Baldi P."/>
            <person name="Sandmeyer S."/>
        </authorList>
    </citation>
    <scope>NUCLEOTIDE SEQUENCE [LARGE SCALE GENOMIC DNA]</scope>
    <source>
        <strain evidence="9">CLIB89</strain>
        <strain evidence="11">CLIB89(W29)</strain>
    </source>
</reference>
<feature type="transmembrane region" description="Helical" evidence="6">
    <location>
        <begin position="369"/>
        <end position="389"/>
    </location>
</feature>
<feature type="transmembrane region" description="Helical" evidence="6">
    <location>
        <begin position="52"/>
        <end position="76"/>
    </location>
</feature>